<dbReference type="EMBL" id="CAFBOS010000225">
    <property type="protein sequence ID" value="CAB5019819.1"/>
    <property type="molecule type" value="Genomic_DNA"/>
</dbReference>
<dbReference type="AlphaFoldDB" id="A0A6J7QTA5"/>
<name>A0A6J7QTA5_9ZZZZ</name>
<protein>
    <submittedName>
        <fullName evidence="3">Unannotated protein</fullName>
    </submittedName>
</protein>
<evidence type="ECO:0000313" key="2">
    <source>
        <dbReference type="EMBL" id="CAB4760758.1"/>
    </source>
</evidence>
<evidence type="ECO:0000256" key="1">
    <source>
        <dbReference type="SAM" id="MobiDB-lite"/>
    </source>
</evidence>
<dbReference type="SUPFAM" id="SSF82171">
    <property type="entry name" value="DPP6 N-terminal domain-like"/>
    <property type="match status" value="1"/>
</dbReference>
<dbReference type="InterPro" id="IPR011659">
    <property type="entry name" value="WD40"/>
</dbReference>
<accession>A0A6J7QTA5</accession>
<dbReference type="EMBL" id="CAEZYR010000106">
    <property type="protein sequence ID" value="CAB4760758.1"/>
    <property type="molecule type" value="Genomic_DNA"/>
</dbReference>
<feature type="region of interest" description="Disordered" evidence="1">
    <location>
        <begin position="51"/>
        <end position="84"/>
    </location>
</feature>
<proteinExistence type="predicted"/>
<dbReference type="Pfam" id="PF07676">
    <property type="entry name" value="PD40"/>
    <property type="match status" value="1"/>
</dbReference>
<organism evidence="3">
    <name type="scientific">freshwater metagenome</name>
    <dbReference type="NCBI Taxonomy" id="449393"/>
    <lineage>
        <taxon>unclassified sequences</taxon>
        <taxon>metagenomes</taxon>
        <taxon>ecological metagenomes</taxon>
    </lineage>
</organism>
<dbReference type="Gene3D" id="2.120.10.30">
    <property type="entry name" value="TolB, C-terminal domain"/>
    <property type="match status" value="2"/>
</dbReference>
<evidence type="ECO:0000313" key="3">
    <source>
        <dbReference type="EMBL" id="CAB5019819.1"/>
    </source>
</evidence>
<gene>
    <name evidence="2" type="ORF">UFOPK2754_02394</name>
    <name evidence="3" type="ORF">UFOPK3967_02689</name>
</gene>
<sequence length="473" mass="49364">MNQHSPSGRCSTSRHAARRTRVLLSLVVAFGLAAACSGDYDRLTTATTTTRATTTTAPGATTSTTARPAPTTTTPPGVTAAPGVPTTTVPGSLAGLPGRLAVIALDGSLLTIKPDGTDPKVLAIGSPGASVATPTWSSDATRLIWTAFAINSVRVRTATVDGSNQLDAALSPQPTVYLWNQSSTAVAALRTLSTTAVELDLLALTTLVATPLRTGGPLYAAWSPDGTQLLVHAAADELSVVRAASGAVTRLPVRAGSFGTPQWLDDKTVLVGVRDGSSQFLSLVDITTGARRDLVGYTGSIRFQMNAAGTQVAYQVLPESGGGTSSNVAFPQTTTPAPVPQATQNQLVVFDIATRKVTTVSSTLAAAFVWSPDGLRLAYLTTEADGTYRWRFFTKERTVDGAAFVPTREFLRLSVGQFDQFTQSVRWWSPDSAAFVYAGRAGSRIGIWVQQPLPGAAPVFVGEGDSAVWSPAP</sequence>
<reference evidence="3" key="1">
    <citation type="submission" date="2020-05" db="EMBL/GenBank/DDBJ databases">
        <authorList>
            <person name="Chiriac C."/>
            <person name="Salcher M."/>
            <person name="Ghai R."/>
            <person name="Kavagutti S V."/>
        </authorList>
    </citation>
    <scope>NUCLEOTIDE SEQUENCE</scope>
</reference>
<dbReference type="InterPro" id="IPR011042">
    <property type="entry name" value="6-blade_b-propeller_TolB-like"/>
</dbReference>